<keyword evidence="1" id="KW-0175">Coiled coil</keyword>
<evidence type="ECO:0000313" key="3">
    <source>
        <dbReference type="Proteomes" id="UP000218267"/>
    </source>
</evidence>
<name>A0A1Y1CG95_9BACT</name>
<dbReference type="AlphaFoldDB" id="A0A1Y1CG95"/>
<gene>
    <name evidence="2" type="ORF">ALGA_0923</name>
</gene>
<dbReference type="KEGG" id="mbas:ALGA_0923"/>
<protein>
    <submittedName>
        <fullName evidence="2">Transposase</fullName>
    </submittedName>
</protein>
<dbReference type="Proteomes" id="UP000218267">
    <property type="component" value="Chromosome"/>
</dbReference>
<evidence type="ECO:0000256" key="1">
    <source>
        <dbReference type="SAM" id="Coils"/>
    </source>
</evidence>
<dbReference type="InterPro" id="IPR009057">
    <property type="entry name" value="Homeodomain-like_sf"/>
</dbReference>
<accession>A0A1Y1CG95</accession>
<dbReference type="EMBL" id="AP018042">
    <property type="protein sequence ID" value="BAX79310.1"/>
    <property type="molecule type" value="Genomic_DNA"/>
</dbReference>
<dbReference type="RefSeq" id="WP_096428229.1">
    <property type="nucleotide sequence ID" value="NZ_AP018042.1"/>
</dbReference>
<reference evidence="2 3" key="1">
    <citation type="journal article" date="2018" name="Mar. Genomics">
        <title>Complete genome sequence of Marinifilaceae bacterium strain SPP2, isolated from the Antarctic marine sediment.</title>
        <authorList>
            <person name="Watanabe M."/>
            <person name="Kojima H."/>
            <person name="Fukui M."/>
        </authorList>
    </citation>
    <scope>NUCLEOTIDE SEQUENCE [LARGE SCALE GENOMIC DNA]</scope>
    <source>
        <strain evidence="2 3">SPP2</strain>
    </source>
</reference>
<reference evidence="3" key="2">
    <citation type="journal article" date="2020" name="Antonie Van Leeuwenhoek">
        <title>Labilibaculum antarcticum sp. nov., a novel facultative anaerobic, psychrotorelant bacterium isolated from marine sediment of Antarctica.</title>
        <authorList>
            <person name="Watanabe M."/>
            <person name="Kojima H."/>
            <person name="Fukui M."/>
        </authorList>
    </citation>
    <scope>NUCLEOTIDE SEQUENCE [LARGE SCALE GENOMIC DNA]</scope>
    <source>
        <strain evidence="3">SPP2</strain>
    </source>
</reference>
<feature type="coiled-coil region" evidence="1">
    <location>
        <begin position="33"/>
        <end position="60"/>
    </location>
</feature>
<sequence>MNWIIRPKLICRWRSEFENYQGTSFPGSGKAKLTKEESEVSSLKKELAEARMERDILKKQFTSFPRALGDLPVHKKSHKYVSY</sequence>
<dbReference type="OrthoDB" id="884299at2"/>
<proteinExistence type="predicted"/>
<dbReference type="SUPFAM" id="SSF46689">
    <property type="entry name" value="Homeodomain-like"/>
    <property type="match status" value="1"/>
</dbReference>
<keyword evidence="3" id="KW-1185">Reference proteome</keyword>
<evidence type="ECO:0000313" key="2">
    <source>
        <dbReference type="EMBL" id="BAX79310.1"/>
    </source>
</evidence>
<organism evidence="2 3">
    <name type="scientific">Labilibaculum antarcticum</name>
    <dbReference type="NCBI Taxonomy" id="1717717"/>
    <lineage>
        <taxon>Bacteria</taxon>
        <taxon>Pseudomonadati</taxon>
        <taxon>Bacteroidota</taxon>
        <taxon>Bacteroidia</taxon>
        <taxon>Marinilabiliales</taxon>
        <taxon>Marinifilaceae</taxon>
        <taxon>Labilibaculum</taxon>
    </lineage>
</organism>